<protein>
    <submittedName>
        <fullName evidence="1">Uncharacterized protein</fullName>
    </submittedName>
</protein>
<dbReference type="EMBL" id="CP132938">
    <property type="protein sequence ID" value="XCB20970.1"/>
    <property type="molecule type" value="Genomic_DNA"/>
</dbReference>
<reference evidence="1" key="1">
    <citation type="submission" date="2023-08" db="EMBL/GenBank/DDBJ databases">
        <authorList>
            <person name="Messyasz A."/>
            <person name="Mannisto M.K."/>
            <person name="Kerkhof L.J."/>
            <person name="Haggblom M."/>
        </authorList>
    </citation>
    <scope>NUCLEOTIDE SEQUENCE</scope>
    <source>
        <strain evidence="1">M8UP39</strain>
    </source>
</reference>
<reference evidence="1" key="2">
    <citation type="journal article" date="2024" name="Environ. Microbiol.">
        <title>Genome analysis and description of Tunturibacter gen. nov. expands the diversity of Terriglobia in tundra soils.</title>
        <authorList>
            <person name="Messyasz A."/>
            <person name="Mannisto M.K."/>
            <person name="Kerkhof L.J."/>
            <person name="Haggblom M.M."/>
        </authorList>
    </citation>
    <scope>NUCLEOTIDE SEQUENCE</scope>
    <source>
        <strain evidence="1">M8UP39</strain>
    </source>
</reference>
<gene>
    <name evidence="1" type="ORF">RBB81_15430</name>
</gene>
<evidence type="ECO:0000313" key="1">
    <source>
        <dbReference type="EMBL" id="XCB20970.1"/>
    </source>
</evidence>
<proteinExistence type="predicted"/>
<accession>A0AAU7YXE8</accession>
<name>A0AAU7YXE8_9BACT</name>
<organism evidence="1">
    <name type="scientific">Tunturiibacter gelidiferens</name>
    <dbReference type="NCBI Taxonomy" id="3069689"/>
    <lineage>
        <taxon>Bacteria</taxon>
        <taxon>Pseudomonadati</taxon>
        <taxon>Acidobacteriota</taxon>
        <taxon>Terriglobia</taxon>
        <taxon>Terriglobales</taxon>
        <taxon>Acidobacteriaceae</taxon>
        <taxon>Tunturiibacter</taxon>
    </lineage>
</organism>
<dbReference type="RefSeq" id="WP_353071288.1">
    <property type="nucleotide sequence ID" value="NZ_CP132938.1"/>
</dbReference>
<sequence>MPLLTGLYAEASVVPLLRPDVVASRRIVVAAPVDDAAAMQESLRRDVAEHPEEFVVFATEAGANQFMTEHRFSVETETSGRIMSRGVVGYWQGKTIVVLPWEPLKNFQ</sequence>
<dbReference type="KEGG" id="tgi:RBB81_15430"/>
<dbReference type="AlphaFoldDB" id="A0AAU7YXE8"/>